<feature type="non-terminal residue" evidence="7">
    <location>
        <position position="1"/>
    </location>
</feature>
<keyword evidence="5" id="KW-0812">Transmembrane</keyword>
<protein>
    <submittedName>
        <fullName evidence="7">Mucin-like protein</fullName>
    </submittedName>
</protein>
<keyword evidence="3 4" id="KW-1015">Disulfide bond</keyword>
<evidence type="ECO:0000256" key="5">
    <source>
        <dbReference type="SAM" id="Phobius"/>
    </source>
</evidence>
<dbReference type="PROSITE" id="PS01186">
    <property type="entry name" value="EGF_2"/>
    <property type="match status" value="1"/>
</dbReference>
<evidence type="ECO:0000259" key="6">
    <source>
        <dbReference type="PROSITE" id="PS50026"/>
    </source>
</evidence>
<name>A0AA35SZW1_GEOBA</name>
<dbReference type="Gene3D" id="2.10.25.10">
    <property type="entry name" value="Laminin"/>
    <property type="match status" value="1"/>
</dbReference>
<dbReference type="Pfam" id="PF00008">
    <property type="entry name" value="EGF"/>
    <property type="match status" value="1"/>
</dbReference>
<keyword evidence="2" id="KW-0677">Repeat</keyword>
<evidence type="ECO:0000256" key="3">
    <source>
        <dbReference type="ARBA" id="ARBA00023157"/>
    </source>
</evidence>
<evidence type="ECO:0000313" key="7">
    <source>
        <dbReference type="EMBL" id="CAI8039200.1"/>
    </source>
</evidence>
<keyword evidence="1 4" id="KW-0245">EGF-like domain</keyword>
<feature type="transmembrane region" description="Helical" evidence="5">
    <location>
        <begin position="213"/>
        <end position="236"/>
    </location>
</feature>
<proteinExistence type="predicted"/>
<dbReference type="PROSITE" id="PS50026">
    <property type="entry name" value="EGF_3"/>
    <property type="match status" value="1"/>
</dbReference>
<dbReference type="SUPFAM" id="SSF57196">
    <property type="entry name" value="EGF/Laminin"/>
    <property type="match status" value="1"/>
</dbReference>
<dbReference type="SMART" id="SM00181">
    <property type="entry name" value="EGF"/>
    <property type="match status" value="2"/>
</dbReference>
<gene>
    <name evidence="7" type="ORF">GBAR_LOCUS21787</name>
</gene>
<dbReference type="InterPro" id="IPR051022">
    <property type="entry name" value="Notch_Cell-Fate_Det"/>
</dbReference>
<organism evidence="7 8">
    <name type="scientific">Geodia barretti</name>
    <name type="common">Barrett's horny sponge</name>
    <dbReference type="NCBI Taxonomy" id="519541"/>
    <lineage>
        <taxon>Eukaryota</taxon>
        <taxon>Metazoa</taxon>
        <taxon>Porifera</taxon>
        <taxon>Demospongiae</taxon>
        <taxon>Heteroscleromorpha</taxon>
        <taxon>Tetractinellida</taxon>
        <taxon>Astrophorina</taxon>
        <taxon>Geodiidae</taxon>
        <taxon>Geodia</taxon>
    </lineage>
</organism>
<evidence type="ECO:0000256" key="2">
    <source>
        <dbReference type="ARBA" id="ARBA00022737"/>
    </source>
</evidence>
<feature type="disulfide bond" evidence="4">
    <location>
        <begin position="190"/>
        <end position="199"/>
    </location>
</feature>
<sequence length="242" mass="27105">RSTKGLLGPYNKDSSDDFLPRYSEISLPHNSSLHDIHWKFGITWIVGSPEESLFTYDTGRSWATYYDPYFTPNYNYSAHRNSTDVEEGAVEVCEGDRDCLFYAALTGRVNSADATNDQANLQIREILELMVPIVCDFGCENGACVSNTCYCGEGFSGQRCTQRVLSECERDPCENGGTCYRHVRDHFCSCPKGYGGTFCQDGDDEERPRIGSLIVLIAGIISITVVVSVITTVIFCRYRHLF</sequence>
<evidence type="ECO:0000256" key="1">
    <source>
        <dbReference type="ARBA" id="ARBA00022536"/>
    </source>
</evidence>
<dbReference type="PROSITE" id="PS00022">
    <property type="entry name" value="EGF_1"/>
    <property type="match status" value="1"/>
</dbReference>
<dbReference type="EMBL" id="CASHTH010003029">
    <property type="protein sequence ID" value="CAI8039200.1"/>
    <property type="molecule type" value="Genomic_DNA"/>
</dbReference>
<accession>A0AA35SZW1</accession>
<dbReference type="CDD" id="cd00054">
    <property type="entry name" value="EGF_CA"/>
    <property type="match status" value="1"/>
</dbReference>
<dbReference type="PANTHER" id="PTHR24049">
    <property type="entry name" value="CRUMBS FAMILY MEMBER"/>
    <property type="match status" value="1"/>
</dbReference>
<dbReference type="Proteomes" id="UP001174909">
    <property type="component" value="Unassembled WGS sequence"/>
</dbReference>
<feature type="domain" description="EGF-like" evidence="6">
    <location>
        <begin position="164"/>
        <end position="200"/>
    </location>
</feature>
<evidence type="ECO:0000256" key="4">
    <source>
        <dbReference type="PROSITE-ProRule" id="PRU00076"/>
    </source>
</evidence>
<keyword evidence="5" id="KW-1133">Transmembrane helix</keyword>
<reference evidence="7" key="1">
    <citation type="submission" date="2023-03" db="EMBL/GenBank/DDBJ databases">
        <authorList>
            <person name="Steffen K."/>
            <person name="Cardenas P."/>
        </authorList>
    </citation>
    <scope>NUCLEOTIDE SEQUENCE</scope>
</reference>
<comment type="caution">
    <text evidence="7">The sequence shown here is derived from an EMBL/GenBank/DDBJ whole genome shotgun (WGS) entry which is preliminary data.</text>
</comment>
<dbReference type="AlphaFoldDB" id="A0AA35SZW1"/>
<dbReference type="InterPro" id="IPR000742">
    <property type="entry name" value="EGF"/>
</dbReference>
<keyword evidence="5" id="KW-0472">Membrane</keyword>
<comment type="caution">
    <text evidence="4">Lacks conserved residue(s) required for the propagation of feature annotation.</text>
</comment>
<keyword evidence="8" id="KW-1185">Reference proteome</keyword>
<evidence type="ECO:0000313" key="8">
    <source>
        <dbReference type="Proteomes" id="UP001174909"/>
    </source>
</evidence>